<evidence type="ECO:0000313" key="2">
    <source>
        <dbReference type="Proteomes" id="UP001476807"/>
    </source>
</evidence>
<dbReference type="Proteomes" id="UP001476807">
    <property type="component" value="Unassembled WGS sequence"/>
</dbReference>
<dbReference type="InterPro" id="IPR026444">
    <property type="entry name" value="Secre_tail"/>
</dbReference>
<protein>
    <submittedName>
        <fullName evidence="1">T9SS type A sorting domain-containing protein</fullName>
    </submittedName>
</protein>
<gene>
    <name evidence="1" type="ORF">ABS362_11195</name>
</gene>
<organism evidence="1 2">
    <name type="scientific">Pontibacter populi</name>
    <dbReference type="NCBI Taxonomy" id="890055"/>
    <lineage>
        <taxon>Bacteria</taxon>
        <taxon>Pseudomonadati</taxon>
        <taxon>Bacteroidota</taxon>
        <taxon>Cytophagia</taxon>
        <taxon>Cytophagales</taxon>
        <taxon>Hymenobacteraceae</taxon>
        <taxon>Pontibacter</taxon>
    </lineage>
</organism>
<accession>A0ABV1RUR8</accession>
<dbReference type="RefSeq" id="WP_350412565.1">
    <property type="nucleotide sequence ID" value="NZ_JBEOKT010000008.1"/>
</dbReference>
<comment type="caution">
    <text evidence="1">The sequence shown here is derived from an EMBL/GenBank/DDBJ whole genome shotgun (WGS) entry which is preliminary data.</text>
</comment>
<evidence type="ECO:0000313" key="1">
    <source>
        <dbReference type="EMBL" id="MER2998113.1"/>
    </source>
</evidence>
<name>A0ABV1RUR8_9BACT</name>
<dbReference type="NCBIfam" id="TIGR04183">
    <property type="entry name" value="Por_Secre_tail"/>
    <property type="match status" value="1"/>
</dbReference>
<keyword evidence="2" id="KW-1185">Reference proteome</keyword>
<dbReference type="Gene3D" id="2.60.40.10">
    <property type="entry name" value="Immunoglobulins"/>
    <property type="match status" value="1"/>
</dbReference>
<dbReference type="InterPro" id="IPR013783">
    <property type="entry name" value="Ig-like_fold"/>
</dbReference>
<sequence>MKKFTSLLILISLLIYGLIPSKLLAQGNGNSEPIPCNYTDGSCISIGYVSIVFVEGNPDMYLISVDYQINQGGENDCPAIDRIRFNPSHASSGIIEIGDEEEIIGSTIIEVNANSFDSPGQDRTLTMTIEYAEAGRQNEQIPIRLPEDAECGDITPLPVELTSFKGKATESGIDLKWETASEINNSHFAVERSGNGKTYEAIAIVQGRGTTSVTSNYSLTDKLPLKGINYYRLKQVDFDNTTSYSKTIAVNWDASETMKLALVPNPCRNGDCNIAISNAANLETLVQLKDMTGRVVYSKTVRSESHLLELPMAELKQYKGLYFLTAATGSQVVHQRILLE</sequence>
<dbReference type="EMBL" id="JBEOKT010000008">
    <property type="protein sequence ID" value="MER2998113.1"/>
    <property type="molecule type" value="Genomic_DNA"/>
</dbReference>
<proteinExistence type="predicted"/>
<reference evidence="1 2" key="1">
    <citation type="submission" date="2024-06" db="EMBL/GenBank/DDBJ databases">
        <title>Pontibacter populi HYL7-15.</title>
        <authorList>
            <person name="Kim M.K."/>
        </authorList>
    </citation>
    <scope>NUCLEOTIDE SEQUENCE [LARGE SCALE GENOMIC DNA]</scope>
    <source>
        <strain evidence="1 2">HYL7-15</strain>
    </source>
</reference>